<dbReference type="InterPro" id="IPR000160">
    <property type="entry name" value="GGDEF_dom"/>
</dbReference>
<dbReference type="PROSITE" id="PS50885">
    <property type="entry name" value="HAMP"/>
    <property type="match status" value="1"/>
</dbReference>
<dbReference type="CDD" id="cd06225">
    <property type="entry name" value="HAMP"/>
    <property type="match status" value="1"/>
</dbReference>
<dbReference type="Gene3D" id="6.10.340.10">
    <property type="match status" value="1"/>
</dbReference>
<dbReference type="SUPFAM" id="SSF158472">
    <property type="entry name" value="HAMP domain-like"/>
    <property type="match status" value="1"/>
</dbReference>
<organism evidence="6 7">
    <name type="scientific">Polynucleobacter kasalickyi</name>
    <dbReference type="NCBI Taxonomy" id="1938817"/>
    <lineage>
        <taxon>Bacteria</taxon>
        <taxon>Pseudomonadati</taxon>
        <taxon>Pseudomonadota</taxon>
        <taxon>Betaproteobacteria</taxon>
        <taxon>Burkholderiales</taxon>
        <taxon>Burkholderiaceae</taxon>
        <taxon>Polynucleobacter</taxon>
    </lineage>
</organism>
<dbReference type="RefSeq" id="WP_084282893.1">
    <property type="nucleotide sequence ID" value="NZ_FWXJ01000003.1"/>
</dbReference>
<keyword evidence="3" id="KW-0812">Transmembrane</keyword>
<evidence type="ECO:0000256" key="1">
    <source>
        <dbReference type="ARBA" id="ARBA00012528"/>
    </source>
</evidence>
<dbReference type="OrthoDB" id="5496380at2"/>
<dbReference type="Pfam" id="PF00990">
    <property type="entry name" value="GGDEF"/>
    <property type="match status" value="1"/>
</dbReference>
<accession>A0A1W1YN21</accession>
<dbReference type="GO" id="GO:0052621">
    <property type="term" value="F:diguanylate cyclase activity"/>
    <property type="evidence" value="ECO:0007669"/>
    <property type="project" value="UniProtKB-EC"/>
</dbReference>
<dbReference type="PANTHER" id="PTHR45138:SF9">
    <property type="entry name" value="DIGUANYLATE CYCLASE DGCM-RELATED"/>
    <property type="match status" value="1"/>
</dbReference>
<feature type="domain" description="HAMP" evidence="4">
    <location>
        <begin position="334"/>
        <end position="388"/>
    </location>
</feature>
<sequence>MPLKLGSKFTIFIAAVFLLLTAVAWFLTNKIITDVNRQWSNQLSERQVQFDIHRTLMPLIKEITLARQLATEPAIIDMAMQEENSNSTNRAIETLNKYRGLFRDKNYFYANAKNGNYYYNDSQNSYAGKELRYQLSPNLKQDEWFYATLKDSAPYQINLNYDAHLDTTKAWINVMVKHADKNIGIVGTGIDLTAFLNDTVDIGQTGIHNIFIDRDMAVQLFRNPDLIDYAGITKEKNERRRVDAILKDPKDLAALQKVMLRLAKTPKKIETISVNYEGKPHILGIEYLPEIGWFDLTLMESKGILIADQFLMVPILITVIFFLTLISLWLFLNRIILKPIEVLHQSALKVERGDFSVADNIPVASKDEIGQVAFAFKKMTLSLREHTSNLEKKIFERTKELESLSMQLQLLNKDLNKLSRTDYLTQVRNRLDLDHCLDVEQNQSIRTGQVCSLILMDIDHFKEVNDLYGHHAGDLILKNVASSIRERLSSADIFGRWGGEEFLLLLPNTPLALAQEKAESIRRFIASLNNTLNMKTITVTMSLGVSIFIPGISTSIEKSLKEADRALYLAKNKGRNTVVVNSEANG</sequence>
<dbReference type="Gene3D" id="3.30.70.270">
    <property type="match status" value="1"/>
</dbReference>
<dbReference type="PROSITE" id="PS50887">
    <property type="entry name" value="GGDEF"/>
    <property type="match status" value="1"/>
</dbReference>
<dbReference type="AlphaFoldDB" id="A0A1W1YN21"/>
<evidence type="ECO:0000259" key="5">
    <source>
        <dbReference type="PROSITE" id="PS50887"/>
    </source>
</evidence>
<evidence type="ECO:0000256" key="3">
    <source>
        <dbReference type="SAM" id="Phobius"/>
    </source>
</evidence>
<evidence type="ECO:0000259" key="4">
    <source>
        <dbReference type="PROSITE" id="PS50885"/>
    </source>
</evidence>
<dbReference type="Proteomes" id="UP000192708">
    <property type="component" value="Unassembled WGS sequence"/>
</dbReference>
<dbReference type="FunFam" id="3.30.70.270:FF:000001">
    <property type="entry name" value="Diguanylate cyclase domain protein"/>
    <property type="match status" value="1"/>
</dbReference>
<keyword evidence="3" id="KW-1133">Transmembrane helix</keyword>
<dbReference type="CDD" id="cd01949">
    <property type="entry name" value="GGDEF"/>
    <property type="match status" value="1"/>
</dbReference>
<dbReference type="InterPro" id="IPR050469">
    <property type="entry name" value="Diguanylate_Cyclase"/>
</dbReference>
<evidence type="ECO:0000313" key="6">
    <source>
        <dbReference type="EMBL" id="SMC37211.1"/>
    </source>
</evidence>
<dbReference type="EC" id="2.7.7.65" evidence="1"/>
<proteinExistence type="predicted"/>
<dbReference type="STRING" id="1938817.SAMN06296008_103178"/>
<feature type="domain" description="GGDEF" evidence="5">
    <location>
        <begin position="449"/>
        <end position="583"/>
    </location>
</feature>
<gene>
    <name evidence="6" type="ORF">SAMN06296008_103178</name>
</gene>
<dbReference type="SMART" id="SM00267">
    <property type="entry name" value="GGDEF"/>
    <property type="match status" value="1"/>
</dbReference>
<reference evidence="6 7" key="1">
    <citation type="submission" date="2017-04" db="EMBL/GenBank/DDBJ databases">
        <authorList>
            <person name="Afonso C.L."/>
            <person name="Miller P.J."/>
            <person name="Scott M.A."/>
            <person name="Spackman E."/>
            <person name="Goraichik I."/>
            <person name="Dimitrov K.M."/>
            <person name="Suarez D.L."/>
            <person name="Swayne D.E."/>
        </authorList>
    </citation>
    <scope>NUCLEOTIDE SEQUENCE [LARGE SCALE GENOMIC DNA]</scope>
    <source>
        <strain evidence="6 7">VK13</strain>
    </source>
</reference>
<evidence type="ECO:0000256" key="2">
    <source>
        <dbReference type="ARBA" id="ARBA00034247"/>
    </source>
</evidence>
<dbReference type="SUPFAM" id="SSF55073">
    <property type="entry name" value="Nucleotide cyclase"/>
    <property type="match status" value="1"/>
</dbReference>
<keyword evidence="3" id="KW-0472">Membrane</keyword>
<dbReference type="InterPro" id="IPR003660">
    <property type="entry name" value="HAMP_dom"/>
</dbReference>
<evidence type="ECO:0000313" key="7">
    <source>
        <dbReference type="Proteomes" id="UP000192708"/>
    </source>
</evidence>
<dbReference type="InterPro" id="IPR029787">
    <property type="entry name" value="Nucleotide_cyclase"/>
</dbReference>
<name>A0A1W1YN21_9BURK</name>
<keyword evidence="7" id="KW-1185">Reference proteome</keyword>
<dbReference type="PANTHER" id="PTHR45138">
    <property type="entry name" value="REGULATORY COMPONENTS OF SENSORY TRANSDUCTION SYSTEM"/>
    <property type="match status" value="1"/>
</dbReference>
<dbReference type="SMART" id="SM00304">
    <property type="entry name" value="HAMP"/>
    <property type="match status" value="1"/>
</dbReference>
<dbReference type="EMBL" id="FWXJ01000003">
    <property type="protein sequence ID" value="SMC37211.1"/>
    <property type="molecule type" value="Genomic_DNA"/>
</dbReference>
<comment type="catalytic activity">
    <reaction evidence="2">
        <text>2 GTP = 3',3'-c-di-GMP + 2 diphosphate</text>
        <dbReference type="Rhea" id="RHEA:24898"/>
        <dbReference type="ChEBI" id="CHEBI:33019"/>
        <dbReference type="ChEBI" id="CHEBI:37565"/>
        <dbReference type="ChEBI" id="CHEBI:58805"/>
        <dbReference type="EC" id="2.7.7.65"/>
    </reaction>
</comment>
<feature type="transmembrane region" description="Helical" evidence="3">
    <location>
        <begin position="310"/>
        <end position="332"/>
    </location>
</feature>
<dbReference type="InterPro" id="IPR043128">
    <property type="entry name" value="Rev_trsase/Diguanyl_cyclase"/>
</dbReference>
<dbReference type="GO" id="GO:0007165">
    <property type="term" value="P:signal transduction"/>
    <property type="evidence" value="ECO:0007669"/>
    <property type="project" value="InterPro"/>
</dbReference>
<dbReference type="GO" id="GO:0016020">
    <property type="term" value="C:membrane"/>
    <property type="evidence" value="ECO:0007669"/>
    <property type="project" value="InterPro"/>
</dbReference>
<dbReference type="NCBIfam" id="TIGR00254">
    <property type="entry name" value="GGDEF"/>
    <property type="match status" value="1"/>
</dbReference>
<protein>
    <recommendedName>
        <fullName evidence="1">diguanylate cyclase</fullName>
        <ecNumber evidence="1">2.7.7.65</ecNumber>
    </recommendedName>
</protein>
<dbReference type="Pfam" id="PF00672">
    <property type="entry name" value="HAMP"/>
    <property type="match status" value="1"/>
</dbReference>